<dbReference type="EMBL" id="JBHTLH010000006">
    <property type="protein sequence ID" value="MFD1124235.1"/>
    <property type="molecule type" value="Genomic_DNA"/>
</dbReference>
<feature type="transmembrane region" description="Helical" evidence="1">
    <location>
        <begin position="20"/>
        <end position="44"/>
    </location>
</feature>
<keyword evidence="1" id="KW-1133">Transmembrane helix</keyword>
<comment type="caution">
    <text evidence="3">The sequence shown here is derived from an EMBL/GenBank/DDBJ whole genome shotgun (WGS) entry which is preliminary data.</text>
</comment>
<keyword evidence="1" id="KW-0472">Membrane</keyword>
<evidence type="ECO:0000313" key="4">
    <source>
        <dbReference type="Proteomes" id="UP001597156"/>
    </source>
</evidence>
<name>A0ABW3PIM4_9LACO</name>
<organism evidence="3 4">
    <name type="scientific">Lentilactobacillus raoultii</name>
    <dbReference type="NCBI Taxonomy" id="1987503"/>
    <lineage>
        <taxon>Bacteria</taxon>
        <taxon>Bacillati</taxon>
        <taxon>Bacillota</taxon>
        <taxon>Bacilli</taxon>
        <taxon>Lactobacillales</taxon>
        <taxon>Lactobacillaceae</taxon>
        <taxon>Lentilactobacillus</taxon>
    </lineage>
</organism>
<evidence type="ECO:0000259" key="2">
    <source>
        <dbReference type="Pfam" id="PF09851"/>
    </source>
</evidence>
<dbReference type="Pfam" id="PF09851">
    <property type="entry name" value="SHOCT"/>
    <property type="match status" value="1"/>
</dbReference>
<sequence length="83" mass="9420">MMRSWGCGSGWSGFGHMSGWMGSGFSYLTIVLVVILLVVIYLAFRNNHRSNPQSSALTILDEQYAMGKINEDEYLKRKKTLEK</sequence>
<dbReference type="InterPro" id="IPR018649">
    <property type="entry name" value="SHOCT"/>
</dbReference>
<protein>
    <submittedName>
        <fullName evidence="3">SHOCT domain-containing protein</fullName>
    </submittedName>
</protein>
<gene>
    <name evidence="3" type="ORF">ACFQ22_02505</name>
</gene>
<reference evidence="4" key="1">
    <citation type="journal article" date="2019" name="Int. J. Syst. Evol. Microbiol.">
        <title>The Global Catalogue of Microorganisms (GCM) 10K type strain sequencing project: providing services to taxonomists for standard genome sequencing and annotation.</title>
        <authorList>
            <consortium name="The Broad Institute Genomics Platform"/>
            <consortium name="The Broad Institute Genome Sequencing Center for Infectious Disease"/>
            <person name="Wu L."/>
            <person name="Ma J."/>
        </authorList>
    </citation>
    <scope>NUCLEOTIDE SEQUENCE [LARGE SCALE GENOMIC DNA]</scope>
    <source>
        <strain evidence="4">CCUG 71848</strain>
    </source>
</reference>
<evidence type="ECO:0000256" key="1">
    <source>
        <dbReference type="SAM" id="Phobius"/>
    </source>
</evidence>
<evidence type="ECO:0000313" key="3">
    <source>
        <dbReference type="EMBL" id="MFD1124235.1"/>
    </source>
</evidence>
<keyword evidence="1" id="KW-0812">Transmembrane</keyword>
<dbReference type="RefSeq" id="WP_121978382.1">
    <property type="nucleotide sequence ID" value="NZ_JBHTLH010000006.1"/>
</dbReference>
<proteinExistence type="predicted"/>
<accession>A0ABW3PIM4</accession>
<keyword evidence="4" id="KW-1185">Reference proteome</keyword>
<feature type="domain" description="SHOCT" evidence="2">
    <location>
        <begin position="56"/>
        <end position="81"/>
    </location>
</feature>
<dbReference type="Proteomes" id="UP001597156">
    <property type="component" value="Unassembled WGS sequence"/>
</dbReference>